<feature type="region of interest" description="Disordered" evidence="1">
    <location>
        <begin position="105"/>
        <end position="126"/>
    </location>
</feature>
<protein>
    <submittedName>
        <fullName evidence="3">Peptidase</fullName>
    </submittedName>
</protein>
<feature type="domain" description="PepSY" evidence="2">
    <location>
        <begin position="49"/>
        <end position="106"/>
    </location>
</feature>
<evidence type="ECO:0000313" key="4">
    <source>
        <dbReference type="Proteomes" id="UP001144297"/>
    </source>
</evidence>
<dbReference type="AlphaFoldDB" id="A0A9W6LKP8"/>
<organism evidence="3 4">
    <name type="scientific">Thermodesulfovibrio yellowstonii</name>
    <dbReference type="NCBI Taxonomy" id="28262"/>
    <lineage>
        <taxon>Bacteria</taxon>
        <taxon>Pseudomonadati</taxon>
        <taxon>Nitrospirota</taxon>
        <taxon>Thermodesulfovibrionia</taxon>
        <taxon>Thermodesulfovibrionales</taxon>
        <taxon>Thermodesulfovibrionaceae</taxon>
        <taxon>Thermodesulfovibrio</taxon>
    </lineage>
</organism>
<dbReference type="Pfam" id="PF03413">
    <property type="entry name" value="PepSY"/>
    <property type="match status" value="1"/>
</dbReference>
<keyword evidence="4" id="KW-1185">Reference proteome</keyword>
<accession>A0A9W6LKP8</accession>
<name>A0A9W6LKP8_9BACT</name>
<reference evidence="3" key="1">
    <citation type="submission" date="2022-12" db="EMBL/GenBank/DDBJ databases">
        <title>Reference genome sequencing for broad-spectrum identification of bacterial and archaeal isolates by mass spectrometry.</title>
        <authorList>
            <person name="Sekiguchi Y."/>
            <person name="Tourlousse D.M."/>
        </authorList>
    </citation>
    <scope>NUCLEOTIDE SEQUENCE</scope>
    <source>
        <strain evidence="3">TSL-P1</strain>
    </source>
</reference>
<dbReference type="Gene3D" id="3.10.450.40">
    <property type="match status" value="1"/>
</dbReference>
<dbReference type="Proteomes" id="UP001144297">
    <property type="component" value="Unassembled WGS sequence"/>
</dbReference>
<feature type="compositionally biased region" description="Basic and acidic residues" evidence="1">
    <location>
        <begin position="116"/>
        <end position="126"/>
    </location>
</feature>
<comment type="caution">
    <text evidence="3">The sequence shown here is derived from an EMBL/GenBank/DDBJ whole genome shotgun (WGS) entry which is preliminary data.</text>
</comment>
<dbReference type="InterPro" id="IPR025711">
    <property type="entry name" value="PepSY"/>
</dbReference>
<sequence length="126" mass="13512">MKKTLMIVGGILLAGLIALGAGYAQQSGITGSIKVSDKEEAKFVEKATISRDDAINAALKQVPGKVLKVELENENGYLVYGVEIVKADKSIADVKVDAGNGKVLKIDNDSDEGEEHEGKEKREIER</sequence>
<proteinExistence type="predicted"/>
<evidence type="ECO:0000256" key="1">
    <source>
        <dbReference type="SAM" id="MobiDB-lite"/>
    </source>
</evidence>
<evidence type="ECO:0000313" key="3">
    <source>
        <dbReference type="EMBL" id="GLI53854.1"/>
    </source>
</evidence>
<dbReference type="EMBL" id="BSDX01000001">
    <property type="protein sequence ID" value="GLI53854.1"/>
    <property type="molecule type" value="Genomic_DNA"/>
</dbReference>
<gene>
    <name evidence="3" type="ORF">TISLANDTSLP1_15470</name>
</gene>
<evidence type="ECO:0000259" key="2">
    <source>
        <dbReference type="Pfam" id="PF03413"/>
    </source>
</evidence>